<dbReference type="Pfam" id="PF00918">
    <property type="entry name" value="Gastrin"/>
    <property type="match status" value="1"/>
</dbReference>
<feature type="region of interest" description="Disordered" evidence="8">
    <location>
        <begin position="29"/>
        <end position="48"/>
    </location>
</feature>
<feature type="domain" description="Gastrin/cholecystokinin peptide hormone" evidence="10">
    <location>
        <begin position="48"/>
        <end position="107"/>
    </location>
</feature>
<dbReference type="InterPro" id="IPR001651">
    <property type="entry name" value="Gastrin/CCK"/>
</dbReference>
<evidence type="ECO:0000256" key="5">
    <source>
        <dbReference type="ARBA" id="ARBA00022685"/>
    </source>
</evidence>
<name>K4FSH0_CALMI</name>
<evidence type="ECO:0000256" key="8">
    <source>
        <dbReference type="SAM" id="MobiDB-lite"/>
    </source>
</evidence>
<dbReference type="STRING" id="7868.ENSCMIP00000004920"/>
<dbReference type="CTD" id="103173862"/>
<evidence type="ECO:0000313" key="12">
    <source>
        <dbReference type="Ensembl" id="ENSCMIP00000004920.1"/>
    </source>
</evidence>
<reference evidence="12" key="5">
    <citation type="submission" date="2025-05" db="UniProtKB">
        <authorList>
            <consortium name="Ensembl"/>
        </authorList>
    </citation>
    <scope>IDENTIFICATION</scope>
</reference>
<reference evidence="13" key="4">
    <citation type="journal article" date="2014" name="Nature">
        <title>Elephant shark genome provides unique insights into gnathostome evolution.</title>
        <authorList>
            <consortium name="International Elephant Shark Genome Sequencing Consortium"/>
            <person name="Venkatesh B."/>
            <person name="Lee A.P."/>
            <person name="Ravi V."/>
            <person name="Maurya A.K."/>
            <person name="Lian M.M."/>
            <person name="Swann J.B."/>
            <person name="Ohta Y."/>
            <person name="Flajnik M.F."/>
            <person name="Sutoh Y."/>
            <person name="Kasahara M."/>
            <person name="Hoon S."/>
            <person name="Gangu V."/>
            <person name="Roy S.W."/>
            <person name="Irimia M."/>
            <person name="Korzh V."/>
            <person name="Kondrychyn I."/>
            <person name="Lim Z.W."/>
            <person name="Tay B.H."/>
            <person name="Tohari S."/>
            <person name="Kong K.W."/>
            <person name="Ho S."/>
            <person name="Lorente-Galdos B."/>
            <person name="Quilez J."/>
            <person name="Marques-Bonet T."/>
            <person name="Raney B.J."/>
            <person name="Ingham P.W."/>
            <person name="Tay A."/>
            <person name="Hillier L.W."/>
            <person name="Minx P."/>
            <person name="Boehm T."/>
            <person name="Wilson R.K."/>
            <person name="Brenner S."/>
            <person name="Warren W.C."/>
        </authorList>
    </citation>
    <scope>NUCLEOTIDE SEQUENCE [LARGE SCALE GENOMIC DNA]</scope>
</reference>
<evidence type="ECO:0000259" key="10">
    <source>
        <dbReference type="Pfam" id="PF00918"/>
    </source>
</evidence>
<keyword evidence="6" id="KW-0027">Amidation</keyword>
<evidence type="ECO:0000256" key="2">
    <source>
        <dbReference type="ARBA" id="ARBA00006273"/>
    </source>
</evidence>
<keyword evidence="5" id="KW-0165">Cleavage on pair of basic residues</keyword>
<keyword evidence="4" id="KW-0765">Sulfation</keyword>
<dbReference type="AlphaFoldDB" id="K4FSH0"/>
<dbReference type="EMBL" id="JX052755">
    <property type="protein sequence ID" value="AFK10983.1"/>
    <property type="molecule type" value="mRNA"/>
</dbReference>
<comment type="subcellular location">
    <subcellularLocation>
        <location evidence="1 7">Secreted</location>
    </subcellularLocation>
</comment>
<dbReference type="GO" id="GO:0005184">
    <property type="term" value="F:neuropeptide hormone activity"/>
    <property type="evidence" value="ECO:0007669"/>
    <property type="project" value="InterPro"/>
</dbReference>
<dbReference type="PANTHER" id="PTHR10786">
    <property type="entry name" value="CHOLECYSTOKININ"/>
    <property type="match status" value="1"/>
</dbReference>
<evidence type="ECO:0000256" key="3">
    <source>
        <dbReference type="ARBA" id="ARBA00022525"/>
    </source>
</evidence>
<reference evidence="13" key="2">
    <citation type="journal article" date="2007" name="PLoS Biol.">
        <title>Survey sequencing and comparative analysis of the elephant shark (Callorhinchus milii) genome.</title>
        <authorList>
            <person name="Venkatesh B."/>
            <person name="Kirkness E.F."/>
            <person name="Loh Y.H."/>
            <person name="Halpern A.L."/>
            <person name="Lee A.P."/>
            <person name="Johnson J."/>
            <person name="Dandona N."/>
            <person name="Viswanathan L.D."/>
            <person name="Tay A."/>
            <person name="Venter J.C."/>
            <person name="Strausberg R.L."/>
            <person name="Brenner S."/>
        </authorList>
    </citation>
    <scope>NUCLEOTIDE SEQUENCE [LARGE SCALE GENOMIC DNA]</scope>
</reference>
<keyword evidence="3" id="KW-0964">Secreted</keyword>
<reference evidence="11" key="3">
    <citation type="journal article" date="2012" name="PLoS ONE">
        <title>Sequencing and Analysis of Full-Length cDNAs, 5'-ESTs and 3'-ESTs from a Cartilaginous Fish, the Elephant Shark (Callorhinchus milii).</title>
        <authorList>
            <person name="Tan Y.Y."/>
            <person name="Kodzius R."/>
            <person name="Tay B.H."/>
            <person name="Tay A."/>
            <person name="Brenner S."/>
            <person name="Venkatesh B."/>
        </authorList>
    </citation>
    <scope>NUCLEOTIDE SEQUENCE</scope>
    <source>
        <tissue evidence="11">Intestine</tissue>
    </source>
</reference>
<evidence type="ECO:0000313" key="13">
    <source>
        <dbReference type="Proteomes" id="UP000314986"/>
    </source>
</evidence>
<dbReference type="InterPro" id="IPR013152">
    <property type="entry name" value="Gastrin/cholecystokinin_CS"/>
</dbReference>
<dbReference type="PROSITE" id="PS00259">
    <property type="entry name" value="GASTRIN"/>
    <property type="match status" value="1"/>
</dbReference>
<feature type="chain" id="PRO_5044735212" evidence="9">
    <location>
        <begin position="21"/>
        <end position="109"/>
    </location>
</feature>
<accession>K4FSH0</accession>
<dbReference type="GO" id="GO:0007586">
    <property type="term" value="P:digestion"/>
    <property type="evidence" value="ECO:0007669"/>
    <property type="project" value="InterPro"/>
</dbReference>
<dbReference type="GO" id="GO:0005615">
    <property type="term" value="C:extracellular space"/>
    <property type="evidence" value="ECO:0007669"/>
    <property type="project" value="TreeGrafter"/>
</dbReference>
<dbReference type="OMA" id="THFPNWM"/>
<dbReference type="Proteomes" id="UP000314986">
    <property type="component" value="Unassembled WGS sequence"/>
</dbReference>
<dbReference type="RefSeq" id="NP_001280088.1">
    <property type="nucleotide sequence ID" value="NM_001293159.1"/>
</dbReference>
<dbReference type="InterPro" id="IPR015499">
    <property type="entry name" value="CCK-like"/>
</dbReference>
<reference evidence="13" key="1">
    <citation type="journal article" date="2006" name="Science">
        <title>Ancient noncoding elements conserved in the human genome.</title>
        <authorList>
            <person name="Venkatesh B."/>
            <person name="Kirkness E.F."/>
            <person name="Loh Y.H."/>
            <person name="Halpern A.L."/>
            <person name="Lee A.P."/>
            <person name="Johnson J."/>
            <person name="Dandona N."/>
            <person name="Viswanathan L.D."/>
            <person name="Tay A."/>
            <person name="Venter J.C."/>
            <person name="Strausberg R.L."/>
            <person name="Brenner S."/>
        </authorList>
    </citation>
    <scope>NUCLEOTIDE SEQUENCE [LARGE SCALE GENOMIC DNA]</scope>
</reference>
<evidence type="ECO:0000256" key="6">
    <source>
        <dbReference type="ARBA" id="ARBA00022815"/>
    </source>
</evidence>
<sequence>MSSTLGVSVLLVGLAAVCLAKPLSLPQGRGGLTLEHNGKNPSANEAAGRARSLTAEQLISRFLPQLQEGLSNKEDHYQLRDVLHQMRDRDYTGWMDFGRRSVEEYELDS</sequence>
<comment type="similarity">
    <text evidence="2 7">Belongs to the gastrin/cholecystokinin family.</text>
</comment>
<evidence type="ECO:0000256" key="7">
    <source>
        <dbReference type="RuleBase" id="RU004362"/>
    </source>
</evidence>
<dbReference type="GO" id="GO:0030424">
    <property type="term" value="C:axon"/>
    <property type="evidence" value="ECO:0007669"/>
    <property type="project" value="TreeGrafter"/>
</dbReference>
<feature type="signal peptide" evidence="9">
    <location>
        <begin position="1"/>
        <end position="20"/>
    </location>
</feature>
<dbReference type="PANTHER" id="PTHR10786:SF0">
    <property type="entry name" value="CHOLECYSTOKININ"/>
    <property type="match status" value="1"/>
</dbReference>
<proteinExistence type="evidence at transcript level"/>
<evidence type="ECO:0000256" key="1">
    <source>
        <dbReference type="ARBA" id="ARBA00004613"/>
    </source>
</evidence>
<dbReference type="GeneID" id="103173862"/>
<evidence type="ECO:0000256" key="4">
    <source>
        <dbReference type="ARBA" id="ARBA00022641"/>
    </source>
</evidence>
<keyword evidence="13" id="KW-1185">Reference proteome</keyword>
<gene>
    <name evidence="12" type="primary">gastrin</name>
</gene>
<keyword evidence="9" id="KW-0732">Signal</keyword>
<protein>
    <submittedName>
        <fullName evidence="11 12">Gastrin</fullName>
    </submittedName>
</protein>
<dbReference type="Ensembl" id="ENSCMIT00000005101.1">
    <property type="protein sequence ID" value="ENSCMIP00000004920.1"/>
    <property type="gene ID" value="ENSCMIG00000002927.1"/>
</dbReference>
<organism evidence="11">
    <name type="scientific">Callorhinchus milii</name>
    <name type="common">Ghost shark</name>
    <dbReference type="NCBI Taxonomy" id="7868"/>
    <lineage>
        <taxon>Eukaryota</taxon>
        <taxon>Metazoa</taxon>
        <taxon>Chordata</taxon>
        <taxon>Craniata</taxon>
        <taxon>Vertebrata</taxon>
        <taxon>Chondrichthyes</taxon>
        <taxon>Holocephali</taxon>
        <taxon>Chimaeriformes</taxon>
        <taxon>Callorhinchidae</taxon>
        <taxon>Callorhinchus</taxon>
    </lineage>
</organism>
<evidence type="ECO:0000313" key="11">
    <source>
        <dbReference type="EMBL" id="AFK10983.1"/>
    </source>
</evidence>
<evidence type="ECO:0000256" key="9">
    <source>
        <dbReference type="SAM" id="SignalP"/>
    </source>
</evidence>